<gene>
    <name evidence="1" type="ORF">PS673_03188</name>
</gene>
<dbReference type="EMBL" id="CABVHB010000024">
    <property type="protein sequence ID" value="VVM99057.1"/>
    <property type="molecule type" value="Genomic_DNA"/>
</dbReference>
<accession>A0A5E7GH95</accession>
<sequence>MYALVHQRFGGFVAISGAAFNQQRLVCTGQLNIAPVTRNARATFLLRPALQRFAPLLECSQSPSIAGKACSGSRSTPELSPILKHDPCPFVVHVGHPLRRFLGSDLPGQAFVSCTRCCALAYLGAEEGFLTRRAPSSPSHACGLNVSFFLHTCTRLKQAQVGGCVRECGAEKACRSMGQHEKPEAPRGRVQAEVHLLFVRANTQTDPNMHAAAFFKPCAARQFTAAAIMGI</sequence>
<name>A0A5E7GH95_PSEFL</name>
<organism evidence="1 2">
    <name type="scientific">Pseudomonas fluorescens</name>
    <dbReference type="NCBI Taxonomy" id="294"/>
    <lineage>
        <taxon>Bacteria</taxon>
        <taxon>Pseudomonadati</taxon>
        <taxon>Pseudomonadota</taxon>
        <taxon>Gammaproteobacteria</taxon>
        <taxon>Pseudomonadales</taxon>
        <taxon>Pseudomonadaceae</taxon>
        <taxon>Pseudomonas</taxon>
    </lineage>
</organism>
<protein>
    <submittedName>
        <fullName evidence="1">Uncharacterized protein</fullName>
    </submittedName>
</protein>
<evidence type="ECO:0000313" key="1">
    <source>
        <dbReference type="EMBL" id="VVM99057.1"/>
    </source>
</evidence>
<evidence type="ECO:0000313" key="2">
    <source>
        <dbReference type="Proteomes" id="UP000344274"/>
    </source>
</evidence>
<reference evidence="1 2" key="1">
    <citation type="submission" date="2019-09" db="EMBL/GenBank/DDBJ databases">
        <authorList>
            <person name="Chandra G."/>
            <person name="Truman W A."/>
        </authorList>
    </citation>
    <scope>NUCLEOTIDE SEQUENCE [LARGE SCALE GENOMIC DNA]</scope>
    <source>
        <strain evidence="1">PS673</strain>
    </source>
</reference>
<proteinExistence type="predicted"/>
<dbReference type="AlphaFoldDB" id="A0A5E7GH95"/>
<dbReference type="Proteomes" id="UP000344274">
    <property type="component" value="Unassembled WGS sequence"/>
</dbReference>